<dbReference type="EMBL" id="JARJCN010000111">
    <property type="protein sequence ID" value="KAJ7073555.1"/>
    <property type="molecule type" value="Genomic_DNA"/>
</dbReference>
<feature type="compositionally biased region" description="Basic and acidic residues" evidence="2">
    <location>
        <begin position="327"/>
        <end position="340"/>
    </location>
</feature>
<feature type="compositionally biased region" description="Low complexity" evidence="2">
    <location>
        <begin position="442"/>
        <end position="454"/>
    </location>
</feature>
<proteinExistence type="predicted"/>
<feature type="compositionally biased region" description="Low complexity" evidence="2">
    <location>
        <begin position="397"/>
        <end position="408"/>
    </location>
</feature>
<feature type="compositionally biased region" description="Basic residues" evidence="2">
    <location>
        <begin position="349"/>
        <end position="363"/>
    </location>
</feature>
<evidence type="ECO:0000256" key="1">
    <source>
        <dbReference type="SAM" id="Coils"/>
    </source>
</evidence>
<feature type="compositionally biased region" description="Low complexity" evidence="2">
    <location>
        <begin position="466"/>
        <end position="481"/>
    </location>
</feature>
<keyword evidence="4" id="KW-1185">Reference proteome</keyword>
<feature type="compositionally biased region" description="Low complexity" evidence="2">
    <location>
        <begin position="496"/>
        <end position="512"/>
    </location>
</feature>
<keyword evidence="1" id="KW-0175">Coiled coil</keyword>
<feature type="region of interest" description="Disordered" evidence="2">
    <location>
        <begin position="396"/>
        <end position="513"/>
    </location>
</feature>
<gene>
    <name evidence="3" type="ORF">B0H15DRAFT_806672</name>
</gene>
<comment type="caution">
    <text evidence="3">The sequence shown here is derived from an EMBL/GenBank/DDBJ whole genome shotgun (WGS) entry which is preliminary data.</text>
</comment>
<feature type="compositionally biased region" description="Polar residues" evidence="2">
    <location>
        <begin position="483"/>
        <end position="492"/>
    </location>
</feature>
<reference evidence="3" key="1">
    <citation type="submission" date="2023-03" db="EMBL/GenBank/DDBJ databases">
        <title>Massive genome expansion in bonnet fungi (Mycena s.s.) driven by repeated elements and novel gene families across ecological guilds.</title>
        <authorList>
            <consortium name="Lawrence Berkeley National Laboratory"/>
            <person name="Harder C.B."/>
            <person name="Miyauchi S."/>
            <person name="Viragh M."/>
            <person name="Kuo A."/>
            <person name="Thoen E."/>
            <person name="Andreopoulos B."/>
            <person name="Lu D."/>
            <person name="Skrede I."/>
            <person name="Drula E."/>
            <person name="Henrissat B."/>
            <person name="Morin E."/>
            <person name="Kohler A."/>
            <person name="Barry K."/>
            <person name="LaButti K."/>
            <person name="Morin E."/>
            <person name="Salamov A."/>
            <person name="Lipzen A."/>
            <person name="Mereny Z."/>
            <person name="Hegedus B."/>
            <person name="Baldrian P."/>
            <person name="Stursova M."/>
            <person name="Weitz H."/>
            <person name="Taylor A."/>
            <person name="Grigoriev I.V."/>
            <person name="Nagy L.G."/>
            <person name="Martin F."/>
            <person name="Kauserud H."/>
        </authorList>
    </citation>
    <scope>NUCLEOTIDE SEQUENCE</scope>
    <source>
        <strain evidence="3">CBHHK173m</strain>
    </source>
</reference>
<protein>
    <submittedName>
        <fullName evidence="3">Uncharacterized protein</fullName>
    </submittedName>
</protein>
<feature type="coiled-coil region" evidence="1">
    <location>
        <begin position="196"/>
        <end position="223"/>
    </location>
</feature>
<sequence length="980" mass="103837">MSPPPWATPEQLTWLHGWMADYITRQAQNKLHLFWPGMIEAWFRKFPEHQLLGLPMPNDADARALTDEEMSSLGAAIQKLENWFRYQRKKTRNASGAPSGVTTNRRLFNIQPAKRRRAHQPIEVFQKRNKSKIQAALIDAGYDLLNEEKMAEDVEDWENEASETAAARIKSTKSKRMRLRTHVVAALFADISPDELDDIHAEIAREKAEIKAEEEAMENLDESVPRSRTPWELQDGVDQLDSVYKETHHAAHDTAGWVGMTILGGPNPRLGGRLTVKIICSGQTPAGNDFEDVCVDFDQNVFQPFEAFLRTVFTAEMCQSRAIPNRPEPDPEERLTRDTPAEETLSSTKIKKPKRMTKPKKKKNTDAPALSTSDDNIESTADDNVEATWGSDDVTELSAASRPASSLSHWSDFGDETDVGGNNDLRMEEDDPCASPALNGIAASPPVEASPSASLFQDFENSPLDEFAPPAAEELGGPPAEDFTSSPRNQGFNPWPAGMTAPTSPTTAAAQAARERGVIDPILLQQSSTAAPDAALAHPQPAPAARAGVPATTSIGGFNFPSLAPRAIPKRTSRLREAVESHRRIPAASVLVEPTKNSASVVPGTTAPAVVGPTPTRAAAVALAVLGVQVATTAVVAPIPTTRPAAAVVAPKTTPAVVVATPTAVVAPTPTTRPAAAVVAPKTPTIVVTPTTRPAAAVVAPKTTPAVVVATPTIVVAPTRPAAAVVAPKTTPAVVVATPAIVVAPTRPAAAVVAPKTTPAAPAAVVAPTPATPAPVVVPQSRPHIKVAPAPGPKKTGTTQRPRKVATAQQAKNGVGAKQRGRPKKVPEEEEGVERQAAGPSRALASMTTAESVAPAAQGGGRGRGGWSAAAERARFEELNRDPNYVAPPDNGVRFLPNPNGNRATVLLTRQRKPAKLPDGSEVQRLVKGTRAPTNPHAATEAALLARSAAAKAEARSAGKRKAPAQEITAAPKAKKRKQT</sequence>
<evidence type="ECO:0000313" key="3">
    <source>
        <dbReference type="EMBL" id="KAJ7073555.1"/>
    </source>
</evidence>
<name>A0AAD6XIT7_9AGAR</name>
<feature type="region of interest" description="Disordered" evidence="2">
    <location>
        <begin position="322"/>
        <end position="381"/>
    </location>
</feature>
<feature type="region of interest" description="Disordered" evidence="2">
    <location>
        <begin position="775"/>
        <end position="869"/>
    </location>
</feature>
<organism evidence="3 4">
    <name type="scientific">Mycena belliarum</name>
    <dbReference type="NCBI Taxonomy" id="1033014"/>
    <lineage>
        <taxon>Eukaryota</taxon>
        <taxon>Fungi</taxon>
        <taxon>Dikarya</taxon>
        <taxon>Basidiomycota</taxon>
        <taxon>Agaricomycotina</taxon>
        <taxon>Agaricomycetes</taxon>
        <taxon>Agaricomycetidae</taxon>
        <taxon>Agaricales</taxon>
        <taxon>Marasmiineae</taxon>
        <taxon>Mycenaceae</taxon>
        <taxon>Mycena</taxon>
    </lineage>
</organism>
<feature type="region of interest" description="Disordered" evidence="2">
    <location>
        <begin position="950"/>
        <end position="980"/>
    </location>
</feature>
<accession>A0AAD6XIT7</accession>
<evidence type="ECO:0000313" key="4">
    <source>
        <dbReference type="Proteomes" id="UP001222325"/>
    </source>
</evidence>
<dbReference type="AlphaFoldDB" id="A0AAD6XIT7"/>
<feature type="region of interest" description="Disordered" evidence="2">
    <location>
        <begin position="915"/>
        <end position="937"/>
    </location>
</feature>
<evidence type="ECO:0000256" key="2">
    <source>
        <dbReference type="SAM" id="MobiDB-lite"/>
    </source>
</evidence>
<dbReference type="Proteomes" id="UP001222325">
    <property type="component" value="Unassembled WGS sequence"/>
</dbReference>